<evidence type="ECO:0000313" key="8">
    <source>
        <dbReference type="EMBL" id="MBO8483256.1"/>
    </source>
</evidence>
<dbReference type="NCBIfam" id="TIGR00126">
    <property type="entry name" value="deoC"/>
    <property type="match status" value="1"/>
</dbReference>
<evidence type="ECO:0000256" key="2">
    <source>
        <dbReference type="ARBA" id="ARBA00009473"/>
    </source>
</evidence>
<dbReference type="PIRSF" id="PIRSF001357">
    <property type="entry name" value="DeoC"/>
    <property type="match status" value="1"/>
</dbReference>
<dbReference type="InterPro" id="IPR002915">
    <property type="entry name" value="DeoC/FbaB/LacD_aldolase"/>
</dbReference>
<comment type="pathway">
    <text evidence="1">Carbohydrate degradation; 2-deoxy-D-ribose 1-phosphate degradation; D-glyceraldehyde 3-phosphate and acetaldehyde from 2-deoxy-alpha-D-ribose 1-phosphate: step 2/2.</text>
</comment>
<reference evidence="8" key="2">
    <citation type="journal article" date="2021" name="PeerJ">
        <title>Extensive microbial diversity within the chicken gut microbiome revealed by metagenomics and culture.</title>
        <authorList>
            <person name="Gilroy R."/>
            <person name="Ravi A."/>
            <person name="Getino M."/>
            <person name="Pursley I."/>
            <person name="Horton D.L."/>
            <person name="Alikhan N.F."/>
            <person name="Baker D."/>
            <person name="Gharbi K."/>
            <person name="Hall N."/>
            <person name="Watson M."/>
            <person name="Adriaenssens E.M."/>
            <person name="Foster-Nyarko E."/>
            <person name="Jarju S."/>
            <person name="Secka A."/>
            <person name="Antonio M."/>
            <person name="Oren A."/>
            <person name="Chaudhuri R.R."/>
            <person name="La Ragione R."/>
            <person name="Hildebrand F."/>
            <person name="Pallen M.J."/>
        </authorList>
    </citation>
    <scope>NUCLEOTIDE SEQUENCE</scope>
    <source>
        <strain evidence="8">G3-8215</strain>
    </source>
</reference>
<dbReference type="GO" id="GO:0004139">
    <property type="term" value="F:deoxyribose-phosphate aldolase activity"/>
    <property type="evidence" value="ECO:0007669"/>
    <property type="project" value="UniProtKB-UniRule"/>
</dbReference>
<dbReference type="Proteomes" id="UP000725002">
    <property type="component" value="Unassembled WGS sequence"/>
</dbReference>
<keyword evidence="4 8" id="KW-0456">Lyase</keyword>
<dbReference type="PANTHER" id="PTHR10889">
    <property type="entry name" value="DEOXYRIBOSE-PHOSPHATE ALDOLASE"/>
    <property type="match status" value="1"/>
</dbReference>
<dbReference type="InterPro" id="IPR011343">
    <property type="entry name" value="DeoC"/>
</dbReference>
<dbReference type="EMBL" id="JADILV010000024">
    <property type="protein sequence ID" value="MBO8483256.1"/>
    <property type="molecule type" value="Genomic_DNA"/>
</dbReference>
<gene>
    <name evidence="8" type="primary">deoC</name>
    <name evidence="8" type="ORF">IAB75_03975</name>
</gene>
<dbReference type="AlphaFoldDB" id="A0A940DS15"/>
<reference evidence="8" key="1">
    <citation type="submission" date="2020-10" db="EMBL/GenBank/DDBJ databases">
        <authorList>
            <person name="Gilroy R."/>
        </authorList>
    </citation>
    <scope>NUCLEOTIDE SEQUENCE</scope>
    <source>
        <strain evidence="8">G3-8215</strain>
    </source>
</reference>
<dbReference type="InterPro" id="IPR013785">
    <property type="entry name" value="Aldolase_TIM"/>
</dbReference>
<comment type="caution">
    <text evidence="8">The sequence shown here is derived from an EMBL/GenBank/DDBJ whole genome shotgun (WGS) entry which is preliminary data.</text>
</comment>
<comment type="catalytic activity">
    <reaction evidence="6">
        <text>2-deoxy-D-ribose 5-phosphate = D-glyceraldehyde 3-phosphate + acetaldehyde</text>
        <dbReference type="Rhea" id="RHEA:12821"/>
        <dbReference type="ChEBI" id="CHEBI:15343"/>
        <dbReference type="ChEBI" id="CHEBI:59776"/>
        <dbReference type="ChEBI" id="CHEBI:62877"/>
        <dbReference type="EC" id="4.1.2.4"/>
    </reaction>
</comment>
<name>A0A940DS15_9BACT</name>
<evidence type="ECO:0000256" key="1">
    <source>
        <dbReference type="ARBA" id="ARBA00004816"/>
    </source>
</evidence>
<dbReference type="SMART" id="SM01133">
    <property type="entry name" value="DeoC"/>
    <property type="match status" value="1"/>
</dbReference>
<dbReference type="GO" id="GO:0016052">
    <property type="term" value="P:carbohydrate catabolic process"/>
    <property type="evidence" value="ECO:0007669"/>
    <property type="project" value="TreeGrafter"/>
</dbReference>
<keyword evidence="5" id="KW-0704">Schiff base</keyword>
<dbReference type="EC" id="4.1.2.4" evidence="3 7"/>
<evidence type="ECO:0000256" key="4">
    <source>
        <dbReference type="ARBA" id="ARBA00023239"/>
    </source>
</evidence>
<protein>
    <recommendedName>
        <fullName evidence="3 7">Deoxyribose-phosphate aldolase</fullName>
        <ecNumber evidence="3 7">4.1.2.4</ecNumber>
    </recommendedName>
</protein>
<accession>A0A940DS15</accession>
<evidence type="ECO:0000256" key="6">
    <source>
        <dbReference type="ARBA" id="ARBA00048791"/>
    </source>
</evidence>
<evidence type="ECO:0000256" key="3">
    <source>
        <dbReference type="ARBA" id="ARBA00012515"/>
    </source>
</evidence>
<comment type="similarity">
    <text evidence="2">Belongs to the DeoC/FbaB aldolase family. DeoC type 2 subfamily.</text>
</comment>
<organism evidence="8 9">
    <name type="scientific">Candidatus Cryptobacteroides avicola</name>
    <dbReference type="NCBI Taxonomy" id="2840757"/>
    <lineage>
        <taxon>Bacteria</taxon>
        <taxon>Pseudomonadati</taxon>
        <taxon>Bacteroidota</taxon>
        <taxon>Bacteroidia</taxon>
        <taxon>Bacteroidales</taxon>
        <taxon>Candidatus Cryptobacteroides</taxon>
    </lineage>
</organism>
<sequence>MKDYFAEYGYTPDKEAMGRSLDLIAANLENMASRHVLLSCFSMMDVTSLKTDDTVSSIRRLVGKVNDLQKEYPGYPLPASICVYPDFVETVKTCKACDEVHITAVAGCFPSSQSFIEVKLLECSMAVEKGADEIDVVLPLNCFLEGDYERASDEIRQIRSCIDEKAAQQGRQVHLKVILETGLLLSPELIAKASFLAMEAGADFIKTSTGKVSVNATPAAAYTMCECIAAYYRKTGRKVGFKPAGGISTAMDAVSYYMIVSTVLGEEWLDRSLFRFGVSRMANNIISSIEQKTVAYF</sequence>
<dbReference type="Pfam" id="PF01791">
    <property type="entry name" value="DeoC"/>
    <property type="match status" value="1"/>
</dbReference>
<dbReference type="CDD" id="cd00959">
    <property type="entry name" value="DeoC"/>
    <property type="match status" value="1"/>
</dbReference>
<dbReference type="GO" id="GO:0009264">
    <property type="term" value="P:deoxyribonucleotide catabolic process"/>
    <property type="evidence" value="ECO:0007669"/>
    <property type="project" value="UniProtKB-UniRule"/>
</dbReference>
<proteinExistence type="inferred from homology"/>
<evidence type="ECO:0000256" key="7">
    <source>
        <dbReference type="NCBIfam" id="TIGR00126"/>
    </source>
</evidence>
<dbReference type="Gene3D" id="3.20.20.70">
    <property type="entry name" value="Aldolase class I"/>
    <property type="match status" value="1"/>
</dbReference>
<evidence type="ECO:0000313" key="9">
    <source>
        <dbReference type="Proteomes" id="UP000725002"/>
    </source>
</evidence>
<evidence type="ECO:0000256" key="5">
    <source>
        <dbReference type="ARBA" id="ARBA00023270"/>
    </source>
</evidence>
<dbReference type="SUPFAM" id="SSF51569">
    <property type="entry name" value="Aldolase"/>
    <property type="match status" value="1"/>
</dbReference>
<dbReference type="PANTHER" id="PTHR10889:SF3">
    <property type="entry name" value="DEOXYRIBOSE-PHOSPHATE ALDOLASE"/>
    <property type="match status" value="1"/>
</dbReference>
<dbReference type="GO" id="GO:0005737">
    <property type="term" value="C:cytoplasm"/>
    <property type="evidence" value="ECO:0007669"/>
    <property type="project" value="InterPro"/>
</dbReference>